<feature type="binding site" evidence="7 10">
    <location>
        <position position="42"/>
    </location>
    <ligand>
        <name>Mg(2+)</name>
        <dbReference type="ChEBI" id="CHEBI:18420"/>
    </ligand>
</feature>
<keyword evidence="4 7" id="KW-0566">Pantothenate biosynthesis</keyword>
<accession>A0A7V5RPX7</accession>
<keyword evidence="7 10" id="KW-0479">Metal-binding</keyword>
<dbReference type="GO" id="GO:0005737">
    <property type="term" value="C:cytoplasm"/>
    <property type="evidence" value="ECO:0007669"/>
    <property type="project" value="UniProtKB-SubCell"/>
</dbReference>
<name>A0A7V5RPX7_CALAY</name>
<comment type="caution">
    <text evidence="11">The sequence shown here is derived from an EMBL/GenBank/DDBJ whole genome shotgun (WGS) entry which is preliminary data.</text>
</comment>
<dbReference type="HAMAP" id="MF_00156">
    <property type="entry name" value="PanB"/>
    <property type="match status" value="1"/>
</dbReference>
<dbReference type="EC" id="2.1.2.11" evidence="7"/>
<comment type="pathway">
    <text evidence="1 7">Cofactor biosynthesis; (R)-pantothenate biosynthesis; (R)-pantoate from 3-methyl-2-oxobutanoate: step 1/2.</text>
</comment>
<organism evidence="11">
    <name type="scientific">Caldithrix abyssi</name>
    <dbReference type="NCBI Taxonomy" id="187145"/>
    <lineage>
        <taxon>Bacteria</taxon>
        <taxon>Pseudomonadati</taxon>
        <taxon>Calditrichota</taxon>
        <taxon>Calditrichia</taxon>
        <taxon>Calditrichales</taxon>
        <taxon>Calditrichaceae</taxon>
        <taxon>Caldithrix</taxon>
    </lineage>
</organism>
<dbReference type="Proteomes" id="UP000885771">
    <property type="component" value="Unassembled WGS sequence"/>
</dbReference>
<evidence type="ECO:0000256" key="4">
    <source>
        <dbReference type="ARBA" id="ARBA00022655"/>
    </source>
</evidence>
<dbReference type="EMBL" id="DRLI01000181">
    <property type="protein sequence ID" value="HHM02312.1"/>
    <property type="molecule type" value="Genomic_DNA"/>
</dbReference>
<dbReference type="Pfam" id="PF02548">
    <property type="entry name" value="Pantoate_transf"/>
    <property type="match status" value="1"/>
</dbReference>
<reference evidence="11" key="1">
    <citation type="journal article" date="2020" name="mSystems">
        <title>Genome- and Community-Level Interaction Insights into Carbon Utilization and Element Cycling Functions of Hydrothermarchaeota in Hydrothermal Sediment.</title>
        <authorList>
            <person name="Zhou Z."/>
            <person name="Liu Y."/>
            <person name="Xu W."/>
            <person name="Pan J."/>
            <person name="Luo Z.H."/>
            <person name="Li M."/>
        </authorList>
    </citation>
    <scope>NUCLEOTIDE SEQUENCE [LARGE SCALE GENOMIC DNA]</scope>
    <source>
        <strain evidence="11">HyVt-460</strain>
    </source>
</reference>
<evidence type="ECO:0000256" key="7">
    <source>
        <dbReference type="HAMAP-Rule" id="MF_00156"/>
    </source>
</evidence>
<dbReference type="InterPro" id="IPR040442">
    <property type="entry name" value="Pyrv_kinase-like_dom_sf"/>
</dbReference>
<keyword evidence="7" id="KW-0963">Cytoplasm</keyword>
<dbReference type="GO" id="GO:0015940">
    <property type="term" value="P:pantothenate biosynthetic process"/>
    <property type="evidence" value="ECO:0007669"/>
    <property type="project" value="UniProtKB-UniRule"/>
</dbReference>
<dbReference type="NCBIfam" id="NF001452">
    <property type="entry name" value="PRK00311.1"/>
    <property type="match status" value="1"/>
</dbReference>
<dbReference type="GO" id="GO:0003864">
    <property type="term" value="F:3-methyl-2-oxobutanoate hydroxymethyltransferase activity"/>
    <property type="evidence" value="ECO:0007669"/>
    <property type="project" value="UniProtKB-UniRule"/>
</dbReference>
<evidence type="ECO:0000256" key="8">
    <source>
        <dbReference type="PIRSR" id="PIRSR000388-1"/>
    </source>
</evidence>
<comment type="catalytic activity">
    <reaction evidence="7">
        <text>(6R)-5,10-methylene-5,6,7,8-tetrahydrofolate + 3-methyl-2-oxobutanoate + H2O = 2-dehydropantoate + (6S)-5,6,7,8-tetrahydrofolate</text>
        <dbReference type="Rhea" id="RHEA:11824"/>
        <dbReference type="ChEBI" id="CHEBI:11561"/>
        <dbReference type="ChEBI" id="CHEBI:11851"/>
        <dbReference type="ChEBI" id="CHEBI:15377"/>
        <dbReference type="ChEBI" id="CHEBI:15636"/>
        <dbReference type="ChEBI" id="CHEBI:57453"/>
        <dbReference type="EC" id="2.1.2.11"/>
    </reaction>
</comment>
<comment type="cofactor">
    <cofactor evidence="7 10">
        <name>Mg(2+)</name>
        <dbReference type="ChEBI" id="CHEBI:18420"/>
    </cofactor>
    <text evidence="7 10">Binds 1 Mg(2+) ion per subunit.</text>
</comment>
<dbReference type="UniPathway" id="UPA00028">
    <property type="reaction ID" value="UER00003"/>
</dbReference>
<evidence type="ECO:0000313" key="11">
    <source>
        <dbReference type="EMBL" id="HHM02312.1"/>
    </source>
</evidence>
<evidence type="ECO:0000256" key="9">
    <source>
        <dbReference type="PIRSR" id="PIRSR000388-2"/>
    </source>
</evidence>
<evidence type="ECO:0000256" key="6">
    <source>
        <dbReference type="ARBA" id="ARBA00056497"/>
    </source>
</evidence>
<evidence type="ECO:0000256" key="3">
    <source>
        <dbReference type="ARBA" id="ARBA00011424"/>
    </source>
</evidence>
<evidence type="ECO:0000256" key="5">
    <source>
        <dbReference type="ARBA" id="ARBA00022679"/>
    </source>
</evidence>
<feature type="binding site" evidence="7 10">
    <location>
        <position position="81"/>
    </location>
    <ligand>
        <name>Mg(2+)</name>
        <dbReference type="ChEBI" id="CHEBI:18420"/>
    </ligand>
</feature>
<dbReference type="GO" id="GO:0000287">
    <property type="term" value="F:magnesium ion binding"/>
    <property type="evidence" value="ECO:0007669"/>
    <property type="project" value="TreeGrafter"/>
</dbReference>
<evidence type="ECO:0000256" key="1">
    <source>
        <dbReference type="ARBA" id="ARBA00005033"/>
    </source>
</evidence>
<dbReference type="Gene3D" id="3.20.20.60">
    <property type="entry name" value="Phosphoenolpyruvate-binding domains"/>
    <property type="match status" value="1"/>
</dbReference>
<dbReference type="PANTHER" id="PTHR20881">
    <property type="entry name" value="3-METHYL-2-OXOBUTANOATE HYDROXYMETHYLTRANSFERASE"/>
    <property type="match status" value="1"/>
</dbReference>
<evidence type="ECO:0000256" key="2">
    <source>
        <dbReference type="ARBA" id="ARBA00008676"/>
    </source>
</evidence>
<dbReference type="SUPFAM" id="SSF51621">
    <property type="entry name" value="Phosphoenolpyruvate/pyruvate domain"/>
    <property type="match status" value="1"/>
</dbReference>
<comment type="subunit">
    <text evidence="3 7">Homodecamer; pentamer of dimers.</text>
</comment>
<dbReference type="AlphaFoldDB" id="A0A7V5RPX7"/>
<dbReference type="FunFam" id="3.20.20.60:FF:000003">
    <property type="entry name" value="3-methyl-2-oxobutanoate hydroxymethyltransferase"/>
    <property type="match status" value="1"/>
</dbReference>
<gene>
    <name evidence="7 11" type="primary">panB</name>
    <name evidence="11" type="ORF">ENJ15_04810</name>
</gene>
<feature type="active site" description="Proton acceptor" evidence="7 8">
    <location>
        <position position="180"/>
    </location>
</feature>
<dbReference type="InterPro" id="IPR015813">
    <property type="entry name" value="Pyrv/PenolPyrv_kinase-like_dom"/>
</dbReference>
<feature type="binding site" evidence="7 10">
    <location>
        <position position="113"/>
    </location>
    <ligand>
        <name>Mg(2+)</name>
        <dbReference type="ChEBI" id="CHEBI:18420"/>
    </ligand>
</feature>
<dbReference type="PANTHER" id="PTHR20881:SF0">
    <property type="entry name" value="3-METHYL-2-OXOBUTANOATE HYDROXYMETHYLTRANSFERASE"/>
    <property type="match status" value="1"/>
</dbReference>
<dbReference type="InterPro" id="IPR003700">
    <property type="entry name" value="Pantoate_hydroxy_MeTrfase"/>
</dbReference>
<keyword evidence="7 10" id="KW-0460">Magnesium</keyword>
<dbReference type="PIRSF" id="PIRSF000388">
    <property type="entry name" value="Pantoate_hydroxy_MeTrfase"/>
    <property type="match status" value="1"/>
</dbReference>
<comment type="similarity">
    <text evidence="2 7">Belongs to the PanB family.</text>
</comment>
<proteinExistence type="inferred from homology"/>
<protein>
    <recommendedName>
        <fullName evidence="7">3-methyl-2-oxobutanoate hydroxymethyltransferase</fullName>
        <ecNumber evidence="7">2.1.2.11</ecNumber>
    </recommendedName>
    <alternativeName>
        <fullName evidence="7">Ketopantoate hydroxymethyltransferase</fullName>
        <shortName evidence="7">KPHMT</shortName>
    </alternativeName>
</protein>
<keyword evidence="5 7" id="KW-0808">Transferase</keyword>
<feature type="binding site" evidence="7 9">
    <location>
        <begin position="42"/>
        <end position="43"/>
    </location>
    <ligand>
        <name>3-methyl-2-oxobutanoate</name>
        <dbReference type="ChEBI" id="CHEBI:11851"/>
    </ligand>
</feature>
<feature type="binding site" evidence="7 9">
    <location>
        <position position="111"/>
    </location>
    <ligand>
        <name>3-methyl-2-oxobutanoate</name>
        <dbReference type="ChEBI" id="CHEBI:11851"/>
    </ligand>
</feature>
<dbReference type="CDD" id="cd06557">
    <property type="entry name" value="KPHMT-like"/>
    <property type="match status" value="1"/>
</dbReference>
<feature type="binding site" evidence="7 9">
    <location>
        <position position="81"/>
    </location>
    <ligand>
        <name>3-methyl-2-oxobutanoate</name>
        <dbReference type="ChEBI" id="CHEBI:11851"/>
    </ligand>
</feature>
<evidence type="ECO:0000256" key="10">
    <source>
        <dbReference type="PIRSR" id="PIRSR000388-3"/>
    </source>
</evidence>
<sequence>MTVPAIIKMKGDGEKIAMLTAYDALMAGIVDISGVDIILVGDSAGMVMGGRENTLSVTMEEMLHYTRAVHSAVERALLVADMPFLSYQISPEQALQNAGRFLQEAGAEAVKIEGGAPVAETVRRLVSVGIPVMGHLGLTPQSMHQLGGYRVQGKLREKAEELLRDALTLQEAGAFSLVLEKVPATLAEEISKALKIPTIGIGAGRHCDGQVLVTHDMLGLFRKFRPKFVRRYAELGDAMERAVKNYISDVKENTFPDDSESY</sequence>
<comment type="subcellular location">
    <subcellularLocation>
        <location evidence="7">Cytoplasm</location>
    </subcellularLocation>
</comment>
<dbReference type="NCBIfam" id="TIGR00222">
    <property type="entry name" value="panB"/>
    <property type="match status" value="1"/>
</dbReference>
<comment type="function">
    <text evidence="6 7">Catalyzes the reversible reaction in which hydroxymethyl group from 5,10-methylenetetrahydrofolate is transferred onto alpha-ketoisovalerate to form ketopantoate.</text>
</comment>